<dbReference type="SUPFAM" id="SSF51556">
    <property type="entry name" value="Metallo-dependent hydrolases"/>
    <property type="match status" value="1"/>
</dbReference>
<comment type="function">
    <text evidence="10">Catalyzes the conversion of allantoin (5-ureidohydantoin) to allantoate by hydrolytic cleavage of the five-member hydantoin ring. Catalyzes the first step of the ureide allantoin degradation followed by the sequential activity of AAH, UGLYAH and UAH which allows a complete purine breakdown without the intermediate generation of urea.</text>
</comment>
<dbReference type="Gene3D" id="3.20.20.140">
    <property type="entry name" value="Metal-dependent hydrolases"/>
    <property type="match status" value="1"/>
</dbReference>
<feature type="domain" description="Amidohydrolase-related" evidence="12">
    <location>
        <begin position="100"/>
        <end position="482"/>
    </location>
</feature>
<dbReference type="OrthoDB" id="10258955at2759"/>
<evidence type="ECO:0000313" key="14">
    <source>
        <dbReference type="EMBL" id="GAQ85170.1"/>
    </source>
</evidence>
<evidence type="ECO:0000256" key="2">
    <source>
        <dbReference type="ARBA" id="ARBA00001947"/>
    </source>
</evidence>
<dbReference type="OMA" id="SRLHVCH"/>
<evidence type="ECO:0000259" key="12">
    <source>
        <dbReference type="Pfam" id="PF01979"/>
    </source>
</evidence>
<accession>A0A1Y1I2L7</accession>
<comment type="pathway">
    <text evidence="3">Nitrogen metabolism; (S)-allantoin degradation; allantoate from (S)-allantoin: step 1/1.</text>
</comment>
<keyword evidence="8" id="KW-0378">Hydrolase</keyword>
<dbReference type="NCBIfam" id="TIGR03178">
    <property type="entry name" value="allantoinase"/>
    <property type="match status" value="1"/>
</dbReference>
<evidence type="ECO:0000256" key="8">
    <source>
        <dbReference type="ARBA" id="ARBA00022801"/>
    </source>
</evidence>
<dbReference type="GO" id="GO:0004038">
    <property type="term" value="F:allantoinase activity"/>
    <property type="evidence" value="ECO:0000318"/>
    <property type="project" value="GO_Central"/>
</dbReference>
<dbReference type="GO" id="GO:0005737">
    <property type="term" value="C:cytoplasm"/>
    <property type="evidence" value="ECO:0000318"/>
    <property type="project" value="GO_Central"/>
</dbReference>
<dbReference type="GO" id="GO:0050897">
    <property type="term" value="F:cobalt ion binding"/>
    <property type="evidence" value="ECO:0007669"/>
    <property type="project" value="InterPro"/>
</dbReference>
<dbReference type="InterPro" id="IPR006680">
    <property type="entry name" value="Amidohydro-rel"/>
</dbReference>
<dbReference type="GO" id="GO:0000256">
    <property type="term" value="P:allantoin catabolic process"/>
    <property type="evidence" value="ECO:0007669"/>
    <property type="project" value="UniProtKB-UniPathway"/>
</dbReference>
<feature type="domain" description="Allantoinase composite" evidence="13">
    <location>
        <begin position="49"/>
        <end position="97"/>
    </location>
</feature>
<dbReference type="SUPFAM" id="SSF51338">
    <property type="entry name" value="Composite domain of metallo-dependent hydrolases"/>
    <property type="match status" value="1"/>
</dbReference>
<keyword evidence="11" id="KW-0732">Signal</keyword>
<evidence type="ECO:0000256" key="1">
    <source>
        <dbReference type="ARBA" id="ARBA00001756"/>
    </source>
</evidence>
<evidence type="ECO:0000313" key="15">
    <source>
        <dbReference type="Proteomes" id="UP000054558"/>
    </source>
</evidence>
<dbReference type="InterPro" id="IPR050138">
    <property type="entry name" value="DHOase/Allantoinase_Hydrolase"/>
</dbReference>
<reference evidence="14 15" key="1">
    <citation type="journal article" date="2014" name="Nat. Commun.">
        <title>Klebsormidium flaccidum genome reveals primary factors for plant terrestrial adaptation.</title>
        <authorList>
            <person name="Hori K."/>
            <person name="Maruyama F."/>
            <person name="Fujisawa T."/>
            <person name="Togashi T."/>
            <person name="Yamamoto N."/>
            <person name="Seo M."/>
            <person name="Sato S."/>
            <person name="Yamada T."/>
            <person name="Mori H."/>
            <person name="Tajima N."/>
            <person name="Moriyama T."/>
            <person name="Ikeuchi M."/>
            <person name="Watanabe M."/>
            <person name="Wada H."/>
            <person name="Kobayashi K."/>
            <person name="Saito M."/>
            <person name="Masuda T."/>
            <person name="Sasaki-Sekimoto Y."/>
            <person name="Mashiguchi K."/>
            <person name="Awai K."/>
            <person name="Shimojima M."/>
            <person name="Masuda S."/>
            <person name="Iwai M."/>
            <person name="Nobusawa T."/>
            <person name="Narise T."/>
            <person name="Kondo S."/>
            <person name="Saito H."/>
            <person name="Sato R."/>
            <person name="Murakawa M."/>
            <person name="Ihara Y."/>
            <person name="Oshima-Yamada Y."/>
            <person name="Ohtaka K."/>
            <person name="Satoh M."/>
            <person name="Sonobe K."/>
            <person name="Ishii M."/>
            <person name="Ohtani R."/>
            <person name="Kanamori-Sato M."/>
            <person name="Honoki R."/>
            <person name="Miyazaki D."/>
            <person name="Mochizuki H."/>
            <person name="Umetsu J."/>
            <person name="Higashi K."/>
            <person name="Shibata D."/>
            <person name="Kamiya Y."/>
            <person name="Sato N."/>
            <person name="Nakamura Y."/>
            <person name="Tabata S."/>
            <person name="Ida S."/>
            <person name="Kurokawa K."/>
            <person name="Ohta H."/>
        </authorList>
    </citation>
    <scope>NUCLEOTIDE SEQUENCE [LARGE SCALE GENOMIC DNA]</scope>
    <source>
        <strain evidence="14 15">NIES-2285</strain>
    </source>
</reference>
<comment type="subunit">
    <text evidence="5">Homotetramer.</text>
</comment>
<keyword evidence="9" id="KW-0862">Zinc</keyword>
<evidence type="ECO:0000256" key="11">
    <source>
        <dbReference type="SAM" id="SignalP"/>
    </source>
</evidence>
<proteinExistence type="inferred from homology"/>
<dbReference type="FunFam" id="3.20.20.140:FF:000032">
    <property type="entry name" value="Allantoinase Dal1"/>
    <property type="match status" value="1"/>
</dbReference>
<dbReference type="InterPro" id="IPR011059">
    <property type="entry name" value="Metal-dep_hydrolase_composite"/>
</dbReference>
<dbReference type="PANTHER" id="PTHR43668">
    <property type="entry name" value="ALLANTOINASE"/>
    <property type="match status" value="1"/>
</dbReference>
<dbReference type="InterPro" id="IPR017593">
    <property type="entry name" value="Allantoinase"/>
</dbReference>
<feature type="signal peptide" evidence="11">
    <location>
        <begin position="1"/>
        <end position="19"/>
    </location>
</feature>
<dbReference type="STRING" id="105231.A0A1Y1I2L7"/>
<gene>
    <name evidence="14" type="ORF">KFL_002220140</name>
</gene>
<evidence type="ECO:0000256" key="6">
    <source>
        <dbReference type="ARBA" id="ARBA00012863"/>
    </source>
</evidence>
<evidence type="ECO:0000256" key="5">
    <source>
        <dbReference type="ARBA" id="ARBA00011881"/>
    </source>
</evidence>
<feature type="chain" id="PRO_5012417596" description="allantoinase" evidence="11">
    <location>
        <begin position="20"/>
        <end position="512"/>
    </location>
</feature>
<evidence type="ECO:0000259" key="13">
    <source>
        <dbReference type="Pfam" id="PF24890"/>
    </source>
</evidence>
<comment type="catalytic activity">
    <reaction evidence="1">
        <text>(S)-allantoin + H2O = allantoate + H(+)</text>
        <dbReference type="Rhea" id="RHEA:17029"/>
        <dbReference type="ChEBI" id="CHEBI:15377"/>
        <dbReference type="ChEBI" id="CHEBI:15378"/>
        <dbReference type="ChEBI" id="CHEBI:15678"/>
        <dbReference type="ChEBI" id="CHEBI:17536"/>
        <dbReference type="EC" id="3.5.2.5"/>
    </reaction>
</comment>
<keyword evidence="15" id="KW-1185">Reference proteome</keyword>
<organism evidence="14 15">
    <name type="scientific">Klebsormidium nitens</name>
    <name type="common">Green alga</name>
    <name type="synonym">Ulothrix nitens</name>
    <dbReference type="NCBI Taxonomy" id="105231"/>
    <lineage>
        <taxon>Eukaryota</taxon>
        <taxon>Viridiplantae</taxon>
        <taxon>Streptophyta</taxon>
        <taxon>Klebsormidiophyceae</taxon>
        <taxon>Klebsormidiales</taxon>
        <taxon>Klebsormidiaceae</taxon>
        <taxon>Klebsormidium</taxon>
    </lineage>
</organism>
<evidence type="ECO:0000256" key="7">
    <source>
        <dbReference type="ARBA" id="ARBA00022723"/>
    </source>
</evidence>
<dbReference type="GO" id="GO:0008270">
    <property type="term" value="F:zinc ion binding"/>
    <property type="evidence" value="ECO:0007669"/>
    <property type="project" value="InterPro"/>
</dbReference>
<dbReference type="InterPro" id="IPR032466">
    <property type="entry name" value="Metal_Hydrolase"/>
</dbReference>
<dbReference type="InterPro" id="IPR056854">
    <property type="entry name" value="ALN_composite"/>
</dbReference>
<dbReference type="PANTHER" id="PTHR43668:SF2">
    <property type="entry name" value="ALLANTOINASE"/>
    <property type="match status" value="1"/>
</dbReference>
<dbReference type="AlphaFoldDB" id="A0A1Y1I2L7"/>
<protein>
    <recommendedName>
        <fullName evidence="6">allantoinase</fullName>
        <ecNumber evidence="6">3.5.2.5</ecNumber>
    </recommendedName>
</protein>
<evidence type="ECO:0000256" key="4">
    <source>
        <dbReference type="ARBA" id="ARBA00010368"/>
    </source>
</evidence>
<name>A0A1Y1I2L7_KLENI</name>
<dbReference type="GO" id="GO:0006145">
    <property type="term" value="P:purine nucleobase catabolic process"/>
    <property type="evidence" value="ECO:0000318"/>
    <property type="project" value="GO_Central"/>
</dbReference>
<dbReference type="Pfam" id="PF01979">
    <property type="entry name" value="Amidohydro_1"/>
    <property type="match status" value="1"/>
</dbReference>
<comment type="similarity">
    <text evidence="4">Belongs to the metallo-dependent hydrolases superfamily. Allantoinase family.</text>
</comment>
<comment type="cofactor">
    <cofactor evidence="2">
        <name>Zn(2+)</name>
        <dbReference type="ChEBI" id="CHEBI:29105"/>
    </cofactor>
</comment>
<evidence type="ECO:0000256" key="3">
    <source>
        <dbReference type="ARBA" id="ARBA00004968"/>
    </source>
</evidence>
<evidence type="ECO:0000256" key="10">
    <source>
        <dbReference type="ARBA" id="ARBA00053421"/>
    </source>
</evidence>
<evidence type="ECO:0000256" key="9">
    <source>
        <dbReference type="ARBA" id="ARBA00022833"/>
    </source>
</evidence>
<dbReference type="EC" id="3.5.2.5" evidence="6"/>
<dbReference type="EMBL" id="DF237171">
    <property type="protein sequence ID" value="GAQ85170.1"/>
    <property type="molecule type" value="Genomic_DNA"/>
</dbReference>
<dbReference type="Proteomes" id="UP000054558">
    <property type="component" value="Unassembled WGS sequence"/>
</dbReference>
<dbReference type="Pfam" id="PF24890">
    <property type="entry name" value="ALN_composite"/>
    <property type="match status" value="1"/>
</dbReference>
<keyword evidence="7" id="KW-0479">Metal-binding</keyword>
<sequence>MKFLGSSAVPILIAAAAWAFFQLPENADTGGWFQAWYADRQRCGLLNAEEFTLYSQRVVTPDGVVPAAVHVRRGVIQWVAPSSRKPPGGRHPVLDYGTSVIMPGLVDVHMHMSEPGRTHWEGLATGTRAAAAGGFTTVVDMPLNSIPTTTTPEFLQAKLKASKGKLAIDVGFWGGLTPENGGNTTALQELLDAGVLGLKSFMCPSGSDFPQTSIDHIKAALPLLGRYGLPLLVHSELPQPLSEELSGAPQVYETYLKSRPPEWERAAISALIDAARSSPESARAHIHVVHLSDADSLPLITAARASGTKLTVETCTHYISFAAEEIGNNRTEYKCAPPIRGRANRDKLWEGLLSGQIDLLSSDHSPSPPEMKLLEEGDFLRAWGGVASTQFGLPATWTRAKERGATLEDIARWWSTKPAELAQLKNKGSIEAGKDADFVIWDPEAVHTISKDTIQFKNKLTPYEGMQVTGKVEHTFVRGQLVHSQGRFASPVCGEPIVAFTPRMAFTGAVPT</sequence>
<dbReference type="UniPathway" id="UPA00395">
    <property type="reaction ID" value="UER00653"/>
</dbReference>